<protein>
    <submittedName>
        <fullName evidence="2">Uncharacterized protein</fullName>
    </submittedName>
</protein>
<name>A0A078KY03_9GAMM</name>
<dbReference type="OrthoDB" id="23270at2"/>
<evidence type="ECO:0000313" key="3">
    <source>
        <dbReference type="Proteomes" id="UP000044071"/>
    </source>
</evidence>
<reference evidence="2 3" key="1">
    <citation type="submission" date="2014-06" db="EMBL/GenBank/DDBJ databases">
        <authorList>
            <person name="Urmite Genomes Urmite Genomes"/>
        </authorList>
    </citation>
    <scope>NUCLEOTIDE SEQUENCE [LARGE SCALE GENOMIC DNA]</scope>
</reference>
<keyword evidence="3" id="KW-1185">Reference proteome</keyword>
<dbReference type="EMBL" id="CCSB01000001">
    <property type="protein sequence ID" value="CDZ76618.1"/>
    <property type="molecule type" value="Genomic_DNA"/>
</dbReference>
<feature type="region of interest" description="Disordered" evidence="1">
    <location>
        <begin position="373"/>
        <end position="395"/>
    </location>
</feature>
<accession>A0A078KY03</accession>
<dbReference type="eggNOG" id="ENOG5031F37">
    <property type="taxonomic scope" value="Bacteria"/>
</dbReference>
<sequence>MPLSKEQKETLLKNLYNPRINGNFISTLCIDPPIPAQDPLMDQEKAKAWISLHSQGISRQCAEKIISNTVVFSFEEFYIGLQESVVQLNQLYKDGKIDANQSIIVVPHTTGRKELLGARKSQAWVASLALTFLEFTPYQIVDHSYLTPFLKTHPDVKRLIFLDDTAYSGTDMSAYISKCETYGLTVDFIIPFLTNTALSKFKQSNDKLNLFYSRIIPVITEMDFTTEELDYLRKHRITGDTSSLDLSRITLTIHAHKKADSYSIAEKILTYGFPIEYPKETRDKIQMLFSLENNSLQDDNSLQRVQFIPDVSPPYKLQEPLRFLSHFISTTVSVEEEGKMVNSVDSDIKVKNNIQSNASNLFFGRNATNSNSSFQLSEGTSLNDEYSPNLDSEQETTMVALSRCHSVP</sequence>
<dbReference type="Proteomes" id="UP000044071">
    <property type="component" value="Unassembled WGS sequence"/>
</dbReference>
<gene>
    <name evidence="2" type="ORF">BN59_00892</name>
</gene>
<organism evidence="2 3">
    <name type="scientific">Legionella massiliensis</name>
    <dbReference type="NCBI Taxonomy" id="1034943"/>
    <lineage>
        <taxon>Bacteria</taxon>
        <taxon>Pseudomonadati</taxon>
        <taxon>Pseudomonadota</taxon>
        <taxon>Gammaproteobacteria</taxon>
        <taxon>Legionellales</taxon>
        <taxon>Legionellaceae</taxon>
        <taxon>Legionella</taxon>
    </lineage>
</organism>
<proteinExistence type="predicted"/>
<evidence type="ECO:0000313" key="2">
    <source>
        <dbReference type="EMBL" id="CDZ76618.1"/>
    </source>
</evidence>
<dbReference type="RefSeq" id="WP_043873116.1">
    <property type="nucleotide sequence ID" value="NZ_CCVW01000001.1"/>
</dbReference>
<dbReference type="AlphaFoldDB" id="A0A078KY03"/>
<evidence type="ECO:0000256" key="1">
    <source>
        <dbReference type="SAM" id="MobiDB-lite"/>
    </source>
</evidence>